<gene>
    <name evidence="2" type="ORF">CIRG_02223</name>
</gene>
<dbReference type="AlphaFoldDB" id="A0A0J6Y4Z3"/>
<accession>A0A0J6Y4Z3</accession>
<dbReference type="Proteomes" id="UP000054565">
    <property type="component" value="Unassembled WGS sequence"/>
</dbReference>
<proteinExistence type="predicted"/>
<protein>
    <submittedName>
        <fullName evidence="2">Uncharacterized protein</fullName>
    </submittedName>
</protein>
<organism evidence="2 3">
    <name type="scientific">Coccidioides immitis RMSCC 2394</name>
    <dbReference type="NCBI Taxonomy" id="404692"/>
    <lineage>
        <taxon>Eukaryota</taxon>
        <taxon>Fungi</taxon>
        <taxon>Dikarya</taxon>
        <taxon>Ascomycota</taxon>
        <taxon>Pezizomycotina</taxon>
        <taxon>Eurotiomycetes</taxon>
        <taxon>Eurotiomycetidae</taxon>
        <taxon>Onygenales</taxon>
        <taxon>Onygenaceae</taxon>
        <taxon>Coccidioides</taxon>
    </lineage>
</organism>
<feature type="region of interest" description="Disordered" evidence="1">
    <location>
        <begin position="1"/>
        <end position="52"/>
    </location>
</feature>
<sequence length="70" mass="7884">MAQDKPRGLGPQYQKFSPDDFPEEPSPGSNEMSLEEPVYSEPGRERVGENVCTIGNGMTPRIFQKERLID</sequence>
<reference evidence="3" key="1">
    <citation type="journal article" date="2010" name="Genome Res.">
        <title>Population genomic sequencing of Coccidioides fungi reveals recent hybridization and transposon control.</title>
        <authorList>
            <person name="Neafsey D.E."/>
            <person name="Barker B.M."/>
            <person name="Sharpton T.J."/>
            <person name="Stajich J.E."/>
            <person name="Park D.J."/>
            <person name="Whiston E."/>
            <person name="Hung C.-Y."/>
            <person name="McMahan C."/>
            <person name="White J."/>
            <person name="Sykes S."/>
            <person name="Heiman D."/>
            <person name="Young S."/>
            <person name="Zeng Q."/>
            <person name="Abouelleil A."/>
            <person name="Aftuck L."/>
            <person name="Bessette D."/>
            <person name="Brown A."/>
            <person name="FitzGerald M."/>
            <person name="Lui A."/>
            <person name="Macdonald J.P."/>
            <person name="Priest M."/>
            <person name="Orbach M.J."/>
            <person name="Galgiani J.N."/>
            <person name="Kirkland T.N."/>
            <person name="Cole G.T."/>
            <person name="Birren B.W."/>
            <person name="Henn M.R."/>
            <person name="Taylor J.W."/>
            <person name="Rounsley S.D."/>
        </authorList>
    </citation>
    <scope>NUCLEOTIDE SEQUENCE [LARGE SCALE GENOMIC DNA]</scope>
    <source>
        <strain evidence="3">RMSCC 2394</strain>
    </source>
</reference>
<name>A0A0J6Y4Z3_COCIT</name>
<evidence type="ECO:0000313" key="2">
    <source>
        <dbReference type="EMBL" id="KMP02084.1"/>
    </source>
</evidence>
<evidence type="ECO:0000256" key="1">
    <source>
        <dbReference type="SAM" id="MobiDB-lite"/>
    </source>
</evidence>
<dbReference type="EMBL" id="DS028093">
    <property type="protein sequence ID" value="KMP02084.1"/>
    <property type="molecule type" value="Genomic_DNA"/>
</dbReference>
<evidence type="ECO:0000313" key="3">
    <source>
        <dbReference type="Proteomes" id="UP000054565"/>
    </source>
</evidence>